<evidence type="ECO:0000313" key="7">
    <source>
        <dbReference type="Proteomes" id="UP000032180"/>
    </source>
</evidence>
<keyword evidence="4" id="KW-0624">Polysaccharide degradation</keyword>
<dbReference type="Gene3D" id="3.20.20.80">
    <property type="entry name" value="Glycosidases"/>
    <property type="match status" value="2"/>
</dbReference>
<dbReference type="STRING" id="77586.A0A0D9XIU3"/>
<dbReference type="InterPro" id="IPR017853">
    <property type="entry name" value="GH"/>
</dbReference>
<feature type="domain" description="GH10" evidence="5">
    <location>
        <begin position="196"/>
        <end position="493"/>
    </location>
</feature>
<keyword evidence="7" id="KW-1185">Reference proteome</keyword>
<dbReference type="GO" id="GO:0031176">
    <property type="term" value="F:endo-1,4-beta-xylanase activity"/>
    <property type="evidence" value="ECO:0007669"/>
    <property type="project" value="UniProtKB-ARBA"/>
</dbReference>
<evidence type="ECO:0000256" key="1">
    <source>
        <dbReference type="ARBA" id="ARBA00007495"/>
    </source>
</evidence>
<dbReference type="EnsemblPlants" id="LPERR10G04760.1">
    <property type="protein sequence ID" value="LPERR10G04760.1"/>
    <property type="gene ID" value="LPERR10G04760"/>
</dbReference>
<evidence type="ECO:0000256" key="2">
    <source>
        <dbReference type="ARBA" id="ARBA00022801"/>
    </source>
</evidence>
<dbReference type="SMART" id="SM00633">
    <property type="entry name" value="Glyco_10"/>
    <property type="match status" value="1"/>
</dbReference>
<sequence>MVQSVPYDHTASIECLGNPMTPLYNGGVIKNSEFNNGLKDWTVPWGVEATVSTSLSGNKFAEAQTSNGQLPSRTVYQTVQMEANTHYSLSAWLKVSAGTANVRAVVKTADGQFVAAGATVAKEGCWSMIKGGMTAYSSGPGQLYFEADAVVVIWVDSVSLQPFSFAEWDSHRQQPVSKARRSTVKVVARGADGTPMANATVGVNLLRPGFPFGNAMTREILDIPAYQQWFTSRFTVATFENEMKWYSTEWSQNHEDYTVPDAMLNFAEQHNIKVRGHNVVWDDNSTQMGWVKSLGVDELKAAIDNRIRSFVSRYRKRVIGWDVVNENLHWNFFESKLGPDASSKIYERVGQIDGDTPLFMNEFNTVEQPLDTAVMATKYVSKLKDIRSFPGNVGLNFAIGLESHFGIPNIPFMRATLDTLAQLELPIWLTEIDVTNGPNQAQHLEQVLREGYGHPSVDGMVMWAAWHAHGCYVMCLTDNNFRNLAVGDVVDKLIAEWRTHPVAATTDADGVVELDLVHGEYNVTVTHPSIGSSAAVRVLTVDSSSSENGIRVIDEAQRVFMEKVLVLSLICCISLFQGWVVQSVEYDHTASIEASDVCLRDPMKPLYNGGIIQNGEFNSGLMGWSTHRNIKAGVSSSPSGNKFAVVQRAASVSGAGDTVPVPSRSVFQKISLQRDTHYSLSAWLQVPTGTAHVKAFVRTHTGEHVVAGSVAAQSGCWNMLKGGMTTYSSGPGEIFFESDAPVDIWVDSVALQPFTFEEWDAHRQQSASKARRSTVKVVARGPDGAPMSNATVIVELLRTGFPFGNTMTKEILDLPAYEKWFTSRFTVATFENEMKWYSTEWTQNNEDYRVPDAMLKLAQKYNIKVRGHNVFWNDQNSQMKWVKPLNLNQLKAAMQKRLKSVVTRYAGKVIHWDVVNENLHFNYFESKLGSNASPMIYNQVGSIDHNAILFMNEFNTLEQPGDPNPVPSKYIAKMKQIKGYTGNGGLKLGVGLESHFSTPNLPYMRSALDTLAQLKLPMWLTEVDVVKGPNQVKFLEQVLREGYAHPSINGMIMWAAWHAKGCYVMCLTDNNFKNLPVGNVVDKLIAEWKTHKTAVTTGADGAVELDLPHGEYNLKVSHPSLGTTTAVHAMTVDAASSASEHQINIKV</sequence>
<reference evidence="6" key="3">
    <citation type="submission" date="2015-04" db="UniProtKB">
        <authorList>
            <consortium name="EnsemblPlants"/>
        </authorList>
    </citation>
    <scope>IDENTIFICATION</scope>
</reference>
<evidence type="ECO:0000313" key="6">
    <source>
        <dbReference type="EnsemblPlants" id="LPERR10G04760.1"/>
    </source>
</evidence>
<proteinExistence type="inferred from homology"/>
<dbReference type="PANTHER" id="PTHR31490">
    <property type="entry name" value="GLYCOSYL HYDROLASE"/>
    <property type="match status" value="1"/>
</dbReference>
<name>A0A0D9XIU3_9ORYZ</name>
<dbReference type="InterPro" id="IPR001000">
    <property type="entry name" value="GH10_dom"/>
</dbReference>
<protein>
    <recommendedName>
        <fullName evidence="5">GH10 domain-containing protein</fullName>
    </recommendedName>
</protein>
<keyword evidence="3" id="KW-0119">Carbohydrate metabolism</keyword>
<feature type="domain" description="GH10" evidence="5">
    <location>
        <begin position="787"/>
        <end position="1084"/>
    </location>
</feature>
<reference evidence="7" key="2">
    <citation type="submission" date="2013-12" db="EMBL/GenBank/DDBJ databases">
        <authorList>
            <person name="Yu Y."/>
            <person name="Lee S."/>
            <person name="de Baynast K."/>
            <person name="Wissotski M."/>
            <person name="Liu L."/>
            <person name="Talag J."/>
            <person name="Goicoechea J."/>
            <person name="Angelova A."/>
            <person name="Jetty R."/>
            <person name="Kudrna D."/>
            <person name="Golser W."/>
            <person name="Rivera L."/>
            <person name="Zhang J."/>
            <person name="Wing R."/>
        </authorList>
    </citation>
    <scope>NUCLEOTIDE SEQUENCE</scope>
</reference>
<dbReference type="Gene3D" id="2.60.120.260">
    <property type="entry name" value="Galactose-binding domain-like"/>
    <property type="match status" value="2"/>
</dbReference>
<dbReference type="PANTHER" id="PTHR31490:SF8">
    <property type="entry name" value="OS10G0351700 PROTEIN"/>
    <property type="match status" value="1"/>
</dbReference>
<dbReference type="AlphaFoldDB" id="A0A0D9XIU3"/>
<accession>A0A0D9XIU3</accession>
<dbReference type="eggNOG" id="ENOG502QSCW">
    <property type="taxonomic scope" value="Eukaryota"/>
</dbReference>
<dbReference type="InterPro" id="IPR044846">
    <property type="entry name" value="GH10"/>
</dbReference>
<evidence type="ECO:0000256" key="4">
    <source>
        <dbReference type="ARBA" id="ARBA00023326"/>
    </source>
</evidence>
<dbReference type="Gramene" id="LPERR10G04760.1">
    <property type="protein sequence ID" value="LPERR10G04760.1"/>
    <property type="gene ID" value="LPERR10G04760"/>
</dbReference>
<reference evidence="6 7" key="1">
    <citation type="submission" date="2012-08" db="EMBL/GenBank/DDBJ databases">
        <title>Oryza genome evolution.</title>
        <authorList>
            <person name="Wing R.A."/>
        </authorList>
    </citation>
    <scope>NUCLEOTIDE SEQUENCE</scope>
</reference>
<dbReference type="Proteomes" id="UP000032180">
    <property type="component" value="Chromosome 10"/>
</dbReference>
<dbReference type="Pfam" id="PF00331">
    <property type="entry name" value="Glyco_hydro_10"/>
    <property type="match status" value="2"/>
</dbReference>
<evidence type="ECO:0000259" key="5">
    <source>
        <dbReference type="PROSITE" id="PS51760"/>
    </source>
</evidence>
<dbReference type="GO" id="GO:0000272">
    <property type="term" value="P:polysaccharide catabolic process"/>
    <property type="evidence" value="ECO:0007669"/>
    <property type="project" value="UniProtKB-KW"/>
</dbReference>
<comment type="similarity">
    <text evidence="1">Belongs to the glycosyl hydrolase 10 (cellulase F) family.</text>
</comment>
<evidence type="ECO:0000256" key="3">
    <source>
        <dbReference type="ARBA" id="ARBA00023277"/>
    </source>
</evidence>
<dbReference type="SUPFAM" id="SSF49785">
    <property type="entry name" value="Galactose-binding domain-like"/>
    <property type="match status" value="2"/>
</dbReference>
<dbReference type="PROSITE" id="PS51760">
    <property type="entry name" value="GH10_2"/>
    <property type="match status" value="2"/>
</dbReference>
<dbReference type="SUPFAM" id="SSF51445">
    <property type="entry name" value="(Trans)glycosidases"/>
    <property type="match status" value="2"/>
</dbReference>
<keyword evidence="2" id="KW-0378">Hydrolase</keyword>
<dbReference type="InterPro" id="IPR008979">
    <property type="entry name" value="Galactose-bd-like_sf"/>
</dbReference>
<organism evidence="6 7">
    <name type="scientific">Leersia perrieri</name>
    <dbReference type="NCBI Taxonomy" id="77586"/>
    <lineage>
        <taxon>Eukaryota</taxon>
        <taxon>Viridiplantae</taxon>
        <taxon>Streptophyta</taxon>
        <taxon>Embryophyta</taxon>
        <taxon>Tracheophyta</taxon>
        <taxon>Spermatophyta</taxon>
        <taxon>Magnoliopsida</taxon>
        <taxon>Liliopsida</taxon>
        <taxon>Poales</taxon>
        <taxon>Poaceae</taxon>
        <taxon>BOP clade</taxon>
        <taxon>Oryzoideae</taxon>
        <taxon>Oryzeae</taxon>
        <taxon>Oryzinae</taxon>
        <taxon>Leersia</taxon>
    </lineage>
</organism>